<reference evidence="1" key="1">
    <citation type="submission" date="2017-05" db="UniProtKB">
        <authorList>
            <consortium name="EnsemblMetazoa"/>
        </authorList>
    </citation>
    <scope>IDENTIFICATION</scope>
</reference>
<name>A0A1X7VVF5_AMPQE</name>
<dbReference type="InParanoid" id="A0A1X7VVF5"/>
<dbReference type="AlphaFoldDB" id="A0A1X7VVF5"/>
<organism evidence="1">
    <name type="scientific">Amphimedon queenslandica</name>
    <name type="common">Sponge</name>
    <dbReference type="NCBI Taxonomy" id="400682"/>
    <lineage>
        <taxon>Eukaryota</taxon>
        <taxon>Metazoa</taxon>
        <taxon>Porifera</taxon>
        <taxon>Demospongiae</taxon>
        <taxon>Heteroscleromorpha</taxon>
        <taxon>Haplosclerida</taxon>
        <taxon>Niphatidae</taxon>
        <taxon>Amphimedon</taxon>
    </lineage>
</organism>
<accession>A0A1X7VVF5</accession>
<sequence>MKELTYDLKMNHGVNYDNTLYRYHVNSAATKGTHQPEYITCNVTKNLPENTHRVLKVRRGNHQYDMAILPQIEEKRNNWRMIASTVKDFVFREEDITRKRCLHIYLQDQLKALHTGNIQVSGNDLVSSVMEVYDCLSNMWIQEEGSDIKSTTPILSFQNLEKEIKLLLFSIVEYHMNEKAVQYKKIVVVAALIICCLQKLEIKHSNIRSRDVNALLSIDYENQRCDQLDILKNLLHNNDELKHLFINGVEACCKRLIDSKSAPIYVSNVLRVAFLIYLIMNKQLPTIDVNQFPNYIQWVPHGQNQVYWCILKAIANRKWDPNWPSTVYEKLFTVINPFYSISRAALLLNTVNRGTVKRWLHVISLKIEEDAHKQSKEIGGQHFGNRMCESFSGRTQFQNPREFEMWNEMLSLQCSAELMKIWESVVENVLLSRIIKLDSIDDKIEIIANFKAFKKMKPLFKDCITEELEKSFKKFITTPECCISDQSKTTIEQSEIGLAIIKKLLPIKYPDLSLNIEAILNWDLWPTLLKIQVRHSKTSNSDQDICHKAYVIVVNISTCILDGSITVHNLEMIKEKQTRMEKLYGAIFHDKNLGTMPGRFNATLLGHLKNLLPLFSLSLINSQFCLLAIEIEQCHGTDLQIGDVVQYIWNPVFKRCCEHLESLKDRSVKLSIVDVLLDQYSEEKLQAEVSTLHRGICECNGSACTSDPFWIIYCVQRMQQYRLLCQHASTAKAFLNLKDALTLTGDFRIIEQLAAQFEKSVSDQCLQFVNESLVETGNFLHGISSDENKLSCLKIFANCQELIKWIKRETRSVLDLQQFITIALTTGSGGEDDYAQDALSNLRTIGNAFATLIYHIPKSTGYKELEENFVHVWESLKHDPTLPQKLSDCGKQIEWYKTLAQKMKGPMEETYIGQMKNINKYGCYIVGCHAEMPCSKLSDIIQMDLQKCPMTLPQQNYTIDELKHLESKLVLIMGNKSNDKEQFGEVST</sequence>
<dbReference type="EnsemblMetazoa" id="Aqu2.1.44317_001">
    <property type="protein sequence ID" value="Aqu2.1.44317_001"/>
    <property type="gene ID" value="Aqu2.1.44317"/>
</dbReference>
<proteinExistence type="predicted"/>
<protein>
    <submittedName>
        <fullName evidence="1">Uncharacterized protein</fullName>
    </submittedName>
</protein>
<dbReference type="OrthoDB" id="2423195at2759"/>
<dbReference type="eggNOG" id="ENOG502QQ65">
    <property type="taxonomic scope" value="Eukaryota"/>
</dbReference>
<evidence type="ECO:0000313" key="1">
    <source>
        <dbReference type="EnsemblMetazoa" id="Aqu2.1.44317_001"/>
    </source>
</evidence>